<dbReference type="STRING" id="686832.A0A0C2Y0U9"/>
<evidence type="ECO:0000256" key="5">
    <source>
        <dbReference type="SAM" id="MobiDB-lite"/>
    </source>
</evidence>
<feature type="compositionally biased region" description="Polar residues" evidence="5">
    <location>
        <begin position="32"/>
        <end position="42"/>
    </location>
</feature>
<comment type="subcellular location">
    <subcellularLocation>
        <location evidence="1">Nucleus</location>
    </subcellularLocation>
</comment>
<organism evidence="6 7">
    <name type="scientific">Hebeloma cylindrosporum</name>
    <dbReference type="NCBI Taxonomy" id="76867"/>
    <lineage>
        <taxon>Eukaryota</taxon>
        <taxon>Fungi</taxon>
        <taxon>Dikarya</taxon>
        <taxon>Basidiomycota</taxon>
        <taxon>Agaricomycotina</taxon>
        <taxon>Agaricomycetes</taxon>
        <taxon>Agaricomycetidae</taxon>
        <taxon>Agaricales</taxon>
        <taxon>Agaricineae</taxon>
        <taxon>Hymenogastraceae</taxon>
        <taxon>Hebeloma</taxon>
    </lineage>
</organism>
<dbReference type="GO" id="GO:0005634">
    <property type="term" value="C:nucleus"/>
    <property type="evidence" value="ECO:0007669"/>
    <property type="project" value="UniProtKB-SubCell"/>
</dbReference>
<sequence length="134" mass="15192">MQDKKIFLAIHKSPSPPSTNRRGTAQEHAQMAETSTETQASGEWVRLQSTDGFSYLVRRKVAGASGTIRNMLDSEGGYAEALSKICDIKERGIIVERLVEYMSFKTYYENVNTKDEVPIHEFIERIPPEIILEL</sequence>
<dbReference type="InterPro" id="IPR039948">
    <property type="entry name" value="ELC1"/>
</dbReference>
<keyword evidence="4" id="KW-0539">Nucleus</keyword>
<dbReference type="OrthoDB" id="249087at2759"/>
<comment type="similarity">
    <text evidence="2">Belongs to the SKP1 family.</text>
</comment>
<feature type="region of interest" description="Disordered" evidence="5">
    <location>
        <begin position="11"/>
        <end position="42"/>
    </location>
</feature>
<dbReference type="HOGENOM" id="CLU_130038_2_1_1"/>
<evidence type="ECO:0000313" key="7">
    <source>
        <dbReference type="Proteomes" id="UP000053424"/>
    </source>
</evidence>
<evidence type="ECO:0000256" key="3">
    <source>
        <dbReference type="ARBA" id="ARBA00021347"/>
    </source>
</evidence>
<dbReference type="EMBL" id="KN831775">
    <property type="protein sequence ID" value="KIM43488.1"/>
    <property type="molecule type" value="Genomic_DNA"/>
</dbReference>
<proteinExistence type="inferred from homology"/>
<dbReference type="PANTHER" id="PTHR20648">
    <property type="entry name" value="ELONGIN-C"/>
    <property type="match status" value="1"/>
</dbReference>
<name>A0A0C2Y0U9_HEBCY</name>
<evidence type="ECO:0000256" key="4">
    <source>
        <dbReference type="ARBA" id="ARBA00023242"/>
    </source>
</evidence>
<accession>A0A0C2Y0U9</accession>
<dbReference type="FunFam" id="3.30.710.10:FF:000035">
    <property type="entry name" value="Elongin C transcription elongation factor"/>
    <property type="match status" value="1"/>
</dbReference>
<evidence type="ECO:0000256" key="2">
    <source>
        <dbReference type="ARBA" id="ARBA00009993"/>
    </source>
</evidence>
<evidence type="ECO:0000256" key="1">
    <source>
        <dbReference type="ARBA" id="ARBA00004123"/>
    </source>
</evidence>
<dbReference type="AlphaFoldDB" id="A0A0C2Y0U9"/>
<gene>
    <name evidence="6" type="ORF">M413DRAFT_25851</name>
</gene>
<reference evidence="7" key="2">
    <citation type="submission" date="2015-01" db="EMBL/GenBank/DDBJ databases">
        <title>Evolutionary Origins and Diversification of the Mycorrhizal Mutualists.</title>
        <authorList>
            <consortium name="DOE Joint Genome Institute"/>
            <consortium name="Mycorrhizal Genomics Consortium"/>
            <person name="Kohler A."/>
            <person name="Kuo A."/>
            <person name="Nagy L.G."/>
            <person name="Floudas D."/>
            <person name="Copeland A."/>
            <person name="Barry K.W."/>
            <person name="Cichocki N."/>
            <person name="Veneault-Fourrey C."/>
            <person name="LaButti K."/>
            <person name="Lindquist E.A."/>
            <person name="Lipzen A."/>
            <person name="Lundell T."/>
            <person name="Morin E."/>
            <person name="Murat C."/>
            <person name="Riley R."/>
            <person name="Ohm R."/>
            <person name="Sun H."/>
            <person name="Tunlid A."/>
            <person name="Henrissat B."/>
            <person name="Grigoriev I.V."/>
            <person name="Hibbett D.S."/>
            <person name="Martin F."/>
        </authorList>
    </citation>
    <scope>NUCLEOTIDE SEQUENCE [LARGE SCALE GENOMIC DNA]</scope>
    <source>
        <strain evidence="7">h7</strain>
    </source>
</reference>
<protein>
    <recommendedName>
        <fullName evidence="3">Elongin-C</fullName>
    </recommendedName>
</protein>
<evidence type="ECO:0000313" key="6">
    <source>
        <dbReference type="EMBL" id="KIM43488.1"/>
    </source>
</evidence>
<dbReference type="Gene3D" id="3.30.710.10">
    <property type="entry name" value="Potassium Channel Kv1.1, Chain A"/>
    <property type="match status" value="1"/>
</dbReference>
<dbReference type="InterPro" id="IPR011333">
    <property type="entry name" value="SKP1/BTB/POZ_sf"/>
</dbReference>
<keyword evidence="7" id="KW-1185">Reference proteome</keyword>
<dbReference type="Proteomes" id="UP000053424">
    <property type="component" value="Unassembled WGS sequence"/>
</dbReference>
<reference evidence="6 7" key="1">
    <citation type="submission" date="2014-04" db="EMBL/GenBank/DDBJ databases">
        <authorList>
            <consortium name="DOE Joint Genome Institute"/>
            <person name="Kuo A."/>
            <person name="Gay G."/>
            <person name="Dore J."/>
            <person name="Kohler A."/>
            <person name="Nagy L.G."/>
            <person name="Floudas D."/>
            <person name="Copeland A."/>
            <person name="Barry K.W."/>
            <person name="Cichocki N."/>
            <person name="Veneault-Fourrey C."/>
            <person name="LaButti K."/>
            <person name="Lindquist E.A."/>
            <person name="Lipzen A."/>
            <person name="Lundell T."/>
            <person name="Morin E."/>
            <person name="Murat C."/>
            <person name="Sun H."/>
            <person name="Tunlid A."/>
            <person name="Henrissat B."/>
            <person name="Grigoriev I.V."/>
            <person name="Hibbett D.S."/>
            <person name="Martin F."/>
            <person name="Nordberg H.P."/>
            <person name="Cantor M.N."/>
            <person name="Hua S.X."/>
        </authorList>
    </citation>
    <scope>NUCLEOTIDE SEQUENCE [LARGE SCALE GENOMIC DNA]</scope>
    <source>
        <strain evidence="7">h7</strain>
    </source>
</reference>
<dbReference type="SUPFAM" id="SSF54695">
    <property type="entry name" value="POZ domain"/>
    <property type="match status" value="1"/>
</dbReference>